<keyword evidence="4" id="KW-0356">Hemostasis</keyword>
<keyword evidence="2" id="KW-0433">Leucine-rich repeat</keyword>
<evidence type="ECO:0000256" key="4">
    <source>
        <dbReference type="ARBA" id="ARBA00022696"/>
    </source>
</evidence>
<keyword evidence="9 12" id="KW-0472">Membrane</keyword>
<keyword evidence="6" id="KW-0130">Cell adhesion</keyword>
<feature type="transmembrane region" description="Helical" evidence="12">
    <location>
        <begin position="158"/>
        <end position="182"/>
    </location>
</feature>
<dbReference type="AlphaFoldDB" id="A0AAZ1Y4H8"/>
<keyword evidence="3 12" id="KW-0812">Transmembrane</keyword>
<sequence length="216" mass="23788">EPAGSSTHSESNCKKQSHLLKTRRTEGQRSSACPHLCSCHGSQVDCSSRSLTASSLPSSFSAGTSELRLHNNLLTTLPNGLLDDLTSLRSVSLHGNPWACDCGILYLRAWLLRQPAGSRSHVGVNCSSPPKLRGRLVAYLTEQEVLDSCHYWYCDLALASQVCLLVFVVVQAALLVALIFFLKRFEKVSKEAKRITEESFTPADGQRENEYLPLKP</sequence>
<evidence type="ECO:0000313" key="15">
    <source>
        <dbReference type="Ensembl" id="ENSOABP00000074728.1"/>
    </source>
</evidence>
<evidence type="ECO:0000256" key="7">
    <source>
        <dbReference type="ARBA" id="ARBA00022989"/>
    </source>
</evidence>
<dbReference type="SUPFAM" id="SSF52058">
    <property type="entry name" value="L domain-like"/>
    <property type="match status" value="1"/>
</dbReference>
<dbReference type="Ensembl" id="ENSOABT00000068810.1">
    <property type="protein sequence ID" value="ENSOABP00000074728.1"/>
    <property type="gene ID" value="ENSOABG00000029898.1"/>
</dbReference>
<dbReference type="GO" id="GO:0007596">
    <property type="term" value="P:blood coagulation"/>
    <property type="evidence" value="ECO:0007669"/>
    <property type="project" value="UniProtKB-KW"/>
</dbReference>
<feature type="domain" description="LRRCT" evidence="14">
    <location>
        <begin position="96"/>
        <end position="150"/>
    </location>
</feature>
<feature type="region of interest" description="Disordered" evidence="11">
    <location>
        <begin position="1"/>
        <end position="21"/>
    </location>
</feature>
<evidence type="ECO:0000256" key="10">
    <source>
        <dbReference type="ARBA" id="ARBA00023157"/>
    </source>
</evidence>
<evidence type="ECO:0000313" key="16">
    <source>
        <dbReference type="Proteomes" id="UP000472276"/>
    </source>
</evidence>
<feature type="compositionally biased region" description="Polar residues" evidence="11">
    <location>
        <begin position="1"/>
        <end position="10"/>
    </location>
</feature>
<comment type="subcellular location">
    <subcellularLocation>
        <location evidence="1">Membrane</location>
        <topology evidence="1">Single-pass type I membrane protein</topology>
    </subcellularLocation>
</comment>
<evidence type="ECO:0000256" key="9">
    <source>
        <dbReference type="ARBA" id="ARBA00023136"/>
    </source>
</evidence>
<keyword evidence="16" id="KW-1185">Reference proteome</keyword>
<dbReference type="Gene3D" id="3.80.10.10">
    <property type="entry name" value="Ribonuclease Inhibitor"/>
    <property type="match status" value="1"/>
</dbReference>
<evidence type="ECO:0000259" key="14">
    <source>
        <dbReference type="SMART" id="SM00082"/>
    </source>
</evidence>
<reference evidence="16" key="1">
    <citation type="submission" date="2020-03" db="EMBL/GenBank/DDBJ databases">
        <title>Evolution of repeat sequences and sex chromosomes of tilapia species revealed by chromosome-level genomes.</title>
        <authorList>
            <person name="Xu L."/>
            <person name="Tao W."/>
            <person name="Wang D."/>
            <person name="Zhou Q."/>
        </authorList>
    </citation>
    <scope>NUCLEOTIDE SEQUENCE [LARGE SCALE GENOMIC DNA]</scope>
    <source>
        <strain evidence="16">Israel</strain>
    </source>
</reference>
<dbReference type="Pfam" id="PF01462">
    <property type="entry name" value="LRRNT"/>
    <property type="match status" value="1"/>
</dbReference>
<dbReference type="PANTHER" id="PTHR22650:SF7">
    <property type="entry name" value="PLATELET GLYCOPROTEIN IB BETA CHAIN"/>
    <property type="match status" value="1"/>
</dbReference>
<evidence type="ECO:0000256" key="8">
    <source>
        <dbReference type="ARBA" id="ARBA00023084"/>
    </source>
</evidence>
<keyword evidence="8" id="KW-0094">Blood coagulation</keyword>
<dbReference type="GO" id="GO:0016020">
    <property type="term" value="C:membrane"/>
    <property type="evidence" value="ECO:0007669"/>
    <property type="project" value="UniProtKB-SubCell"/>
</dbReference>
<name>A0AAZ1Y4H8_OREAU</name>
<evidence type="ECO:0000256" key="11">
    <source>
        <dbReference type="SAM" id="MobiDB-lite"/>
    </source>
</evidence>
<dbReference type="PANTHER" id="PTHR22650">
    <property type="entry name" value="GLYCOPROTEIN IB BETA"/>
    <property type="match status" value="1"/>
</dbReference>
<feature type="domain" description="LRRNT" evidence="13">
    <location>
        <begin position="32"/>
        <end position="66"/>
    </location>
</feature>
<evidence type="ECO:0008006" key="17">
    <source>
        <dbReference type="Google" id="ProtNLM"/>
    </source>
</evidence>
<dbReference type="InterPro" id="IPR052313">
    <property type="entry name" value="GPIb-IX-V_Complex"/>
</dbReference>
<protein>
    <recommendedName>
        <fullName evidence="17">Glycoprotein Ib platelet subunit beta</fullName>
    </recommendedName>
</protein>
<dbReference type="SMART" id="SM00013">
    <property type="entry name" value="LRRNT"/>
    <property type="match status" value="1"/>
</dbReference>
<evidence type="ECO:0000259" key="13">
    <source>
        <dbReference type="SMART" id="SM00013"/>
    </source>
</evidence>
<keyword evidence="10" id="KW-1015">Disulfide bond</keyword>
<evidence type="ECO:0000256" key="1">
    <source>
        <dbReference type="ARBA" id="ARBA00004479"/>
    </source>
</evidence>
<dbReference type="InterPro" id="IPR032675">
    <property type="entry name" value="LRR_dom_sf"/>
</dbReference>
<gene>
    <name evidence="15" type="primary">GP1BB</name>
</gene>
<evidence type="ECO:0000256" key="5">
    <source>
        <dbReference type="ARBA" id="ARBA00022729"/>
    </source>
</evidence>
<dbReference type="InterPro" id="IPR000483">
    <property type="entry name" value="Cys-rich_flank_reg_C"/>
</dbReference>
<accession>A0AAZ1Y4H8</accession>
<dbReference type="GO" id="GO:0007155">
    <property type="term" value="P:cell adhesion"/>
    <property type="evidence" value="ECO:0007669"/>
    <property type="project" value="UniProtKB-KW"/>
</dbReference>
<keyword evidence="7 12" id="KW-1133">Transmembrane helix</keyword>
<proteinExistence type="predicted"/>
<evidence type="ECO:0000256" key="2">
    <source>
        <dbReference type="ARBA" id="ARBA00022614"/>
    </source>
</evidence>
<reference evidence="15" key="2">
    <citation type="submission" date="2025-08" db="UniProtKB">
        <authorList>
            <consortium name="Ensembl"/>
        </authorList>
    </citation>
    <scope>IDENTIFICATION</scope>
</reference>
<evidence type="ECO:0000256" key="12">
    <source>
        <dbReference type="SAM" id="Phobius"/>
    </source>
</evidence>
<organism evidence="15 16">
    <name type="scientific">Oreochromis aureus</name>
    <name type="common">Israeli tilapia</name>
    <name type="synonym">Chromis aureus</name>
    <dbReference type="NCBI Taxonomy" id="47969"/>
    <lineage>
        <taxon>Eukaryota</taxon>
        <taxon>Metazoa</taxon>
        <taxon>Chordata</taxon>
        <taxon>Craniata</taxon>
        <taxon>Vertebrata</taxon>
        <taxon>Euteleostomi</taxon>
        <taxon>Actinopterygii</taxon>
        <taxon>Neopterygii</taxon>
        <taxon>Teleostei</taxon>
        <taxon>Neoteleostei</taxon>
        <taxon>Acanthomorphata</taxon>
        <taxon>Ovalentaria</taxon>
        <taxon>Cichlomorphae</taxon>
        <taxon>Cichliformes</taxon>
        <taxon>Cichlidae</taxon>
        <taxon>African cichlids</taxon>
        <taxon>Pseudocrenilabrinae</taxon>
        <taxon>Oreochromini</taxon>
        <taxon>Oreochromis</taxon>
    </lineage>
</organism>
<evidence type="ECO:0000256" key="6">
    <source>
        <dbReference type="ARBA" id="ARBA00022889"/>
    </source>
</evidence>
<evidence type="ECO:0000256" key="3">
    <source>
        <dbReference type="ARBA" id="ARBA00022692"/>
    </source>
</evidence>
<dbReference type="SMART" id="SM00082">
    <property type="entry name" value="LRRCT"/>
    <property type="match status" value="1"/>
</dbReference>
<dbReference type="InterPro" id="IPR000372">
    <property type="entry name" value="LRRNT"/>
</dbReference>
<keyword evidence="5" id="KW-0732">Signal</keyword>
<dbReference type="Proteomes" id="UP000472276">
    <property type="component" value="Unassembled WGS sequence"/>
</dbReference>
<reference evidence="15" key="3">
    <citation type="submission" date="2025-09" db="UniProtKB">
        <authorList>
            <consortium name="Ensembl"/>
        </authorList>
    </citation>
    <scope>IDENTIFICATION</scope>
</reference>